<dbReference type="InterPro" id="IPR052927">
    <property type="entry name" value="DCC_oxidoreductase"/>
</dbReference>
<organism evidence="2 3">
    <name type="scientific">Natronomonas aquatica</name>
    <dbReference type="NCBI Taxonomy" id="2841590"/>
    <lineage>
        <taxon>Archaea</taxon>
        <taxon>Methanobacteriati</taxon>
        <taxon>Methanobacteriota</taxon>
        <taxon>Stenosarchaea group</taxon>
        <taxon>Halobacteria</taxon>
        <taxon>Halobacteriales</taxon>
        <taxon>Natronomonadaceae</taxon>
        <taxon>Natronomonas</taxon>
    </lineage>
</organism>
<keyword evidence="1" id="KW-0472">Membrane</keyword>
<accession>A0A9R1CTA5</accession>
<dbReference type="PANTHER" id="PTHR33639">
    <property type="entry name" value="THIOL-DISULFIDE OXIDOREDUCTASE DCC"/>
    <property type="match status" value="1"/>
</dbReference>
<comment type="caution">
    <text evidence="2">The sequence shown here is derived from an EMBL/GenBank/DDBJ whole genome shotgun (WGS) entry which is preliminary data.</text>
</comment>
<dbReference type="EMBL" id="JAHLKM010000007">
    <property type="protein sequence ID" value="MCQ4333294.1"/>
    <property type="molecule type" value="Genomic_DNA"/>
</dbReference>
<dbReference type="AlphaFoldDB" id="A0A9R1CTA5"/>
<evidence type="ECO:0000313" key="2">
    <source>
        <dbReference type="EMBL" id="MCQ4333294.1"/>
    </source>
</evidence>
<keyword evidence="1" id="KW-1133">Transmembrane helix</keyword>
<gene>
    <name evidence="2" type="ORF">KM295_07345</name>
</gene>
<dbReference type="Pfam" id="PF04134">
    <property type="entry name" value="DCC1-like"/>
    <property type="match status" value="1"/>
</dbReference>
<dbReference type="InterPro" id="IPR007263">
    <property type="entry name" value="DCC1-like"/>
</dbReference>
<keyword evidence="3" id="KW-1185">Reference proteome</keyword>
<evidence type="ECO:0000256" key="1">
    <source>
        <dbReference type="SAM" id="Phobius"/>
    </source>
</evidence>
<name>A0A9R1CTA5_9EURY</name>
<dbReference type="Proteomes" id="UP001139494">
    <property type="component" value="Unassembled WGS sequence"/>
</dbReference>
<sequence length="137" mass="15590">MTDDTPDRPVVLFDGVCNLCVGSLPWLLRMDRQDRLRFGTLQSEAASELLRQSGLSGDYDESMVVIEGDRAYTESDAVVRIAWLLGFPWALGSVASIVPKTIRDRAYRFLANNRYDWFGKRGQCLVPDEKLRARFID</sequence>
<reference evidence="2" key="1">
    <citation type="journal article" date="2023" name="Front. Microbiol.">
        <title>Genomic-based phylogenetic and metabolic analyses of the genus Natronomonas, and description of Natronomonas aquatica sp. nov.</title>
        <authorList>
            <person name="Garcia-Roldan A."/>
            <person name="Duran-Viseras A."/>
            <person name="de la Haba R.R."/>
            <person name="Corral P."/>
            <person name="Sanchez-Porro C."/>
            <person name="Ventosa A."/>
        </authorList>
    </citation>
    <scope>NUCLEOTIDE SEQUENCE</scope>
    <source>
        <strain evidence="2">F2-12</strain>
    </source>
</reference>
<protein>
    <submittedName>
        <fullName evidence="2">Thiol-disulfide oxidoreductase DCC family protein</fullName>
    </submittedName>
</protein>
<dbReference type="GO" id="GO:0015035">
    <property type="term" value="F:protein-disulfide reductase activity"/>
    <property type="evidence" value="ECO:0007669"/>
    <property type="project" value="InterPro"/>
</dbReference>
<dbReference type="RefSeq" id="WP_256029318.1">
    <property type="nucleotide sequence ID" value="NZ_JAHLKM010000007.1"/>
</dbReference>
<keyword evidence="1" id="KW-0812">Transmembrane</keyword>
<dbReference type="PANTHER" id="PTHR33639:SF2">
    <property type="entry name" value="DUF393 DOMAIN-CONTAINING PROTEIN"/>
    <property type="match status" value="1"/>
</dbReference>
<feature type="transmembrane region" description="Helical" evidence="1">
    <location>
        <begin position="12"/>
        <end position="28"/>
    </location>
</feature>
<evidence type="ECO:0000313" key="3">
    <source>
        <dbReference type="Proteomes" id="UP001139494"/>
    </source>
</evidence>
<proteinExistence type="predicted"/>